<evidence type="ECO:0000256" key="1">
    <source>
        <dbReference type="ARBA" id="ARBA00006625"/>
    </source>
</evidence>
<evidence type="ECO:0000259" key="3">
    <source>
        <dbReference type="Pfam" id="PF02275"/>
    </source>
</evidence>
<dbReference type="InterPro" id="IPR029132">
    <property type="entry name" value="CBAH/NAAA_C"/>
</dbReference>
<comment type="caution">
    <text evidence="4">The sequence shown here is derived from an EMBL/GenBank/DDBJ whole genome shotgun (WGS) entry which is preliminary data.</text>
</comment>
<dbReference type="PANTHER" id="PTHR35527">
    <property type="entry name" value="CHOLOYLGLYCINE HYDROLASE"/>
    <property type="match status" value="1"/>
</dbReference>
<evidence type="ECO:0000256" key="2">
    <source>
        <dbReference type="ARBA" id="ARBA00022801"/>
    </source>
</evidence>
<dbReference type="eggNOG" id="COG3049">
    <property type="taxonomic scope" value="Bacteria"/>
</dbReference>
<dbReference type="AlphaFoldDB" id="A0A090D1B0"/>
<keyword evidence="5" id="KW-1185">Reference proteome</keyword>
<dbReference type="InterPro" id="IPR029055">
    <property type="entry name" value="Ntn_hydrolases_N"/>
</dbReference>
<dbReference type="Pfam" id="PF02275">
    <property type="entry name" value="CBAH"/>
    <property type="match status" value="1"/>
</dbReference>
<dbReference type="PANTHER" id="PTHR35527:SF2">
    <property type="entry name" value="HYDROLASE"/>
    <property type="match status" value="1"/>
</dbReference>
<keyword evidence="2 4" id="KW-0378">Hydrolase</keyword>
<dbReference type="RefSeq" id="WP_053331770.1">
    <property type="nucleotide sequence ID" value="NZ_CCEJ010000003.1"/>
</dbReference>
<dbReference type="SUPFAM" id="SSF56235">
    <property type="entry name" value="N-terminal nucleophile aminohydrolases (Ntn hydrolases)"/>
    <property type="match status" value="1"/>
</dbReference>
<comment type="similarity">
    <text evidence="1">Belongs to the peptidase C59 family.</text>
</comment>
<dbReference type="OrthoDB" id="9794717at2"/>
<feature type="domain" description="Choloylglycine hydrolase/NAAA C-terminal" evidence="3">
    <location>
        <begin position="22"/>
        <end position="307"/>
    </location>
</feature>
<organism evidence="4 5">
    <name type="scientific">Candidatus Criblamydia sequanensis CRIB-18</name>
    <dbReference type="NCBI Taxonomy" id="1437425"/>
    <lineage>
        <taxon>Bacteria</taxon>
        <taxon>Pseudomonadati</taxon>
        <taxon>Chlamydiota</taxon>
        <taxon>Chlamydiia</taxon>
        <taxon>Parachlamydiales</taxon>
        <taxon>Candidatus Criblamydiaceae</taxon>
        <taxon>Candidatus Criblamydia</taxon>
    </lineage>
</organism>
<dbReference type="EMBL" id="CCEJ010000003">
    <property type="protein sequence ID" value="CDR33700.1"/>
    <property type="molecule type" value="Genomic_DNA"/>
</dbReference>
<evidence type="ECO:0000313" key="4">
    <source>
        <dbReference type="EMBL" id="CDR33700.1"/>
    </source>
</evidence>
<dbReference type="Proteomes" id="UP000031552">
    <property type="component" value="Unassembled WGS sequence"/>
</dbReference>
<dbReference type="InterPro" id="IPR052193">
    <property type="entry name" value="Peptidase_C59"/>
</dbReference>
<dbReference type="Gene3D" id="3.60.60.10">
    <property type="entry name" value="Penicillin V Acylase, Chain A"/>
    <property type="match status" value="1"/>
</dbReference>
<protein>
    <submittedName>
        <fullName evidence="4">Linear amide hydrolase</fullName>
    </submittedName>
</protein>
<dbReference type="GO" id="GO:0016787">
    <property type="term" value="F:hydrolase activity"/>
    <property type="evidence" value="ECO:0007669"/>
    <property type="project" value="UniProtKB-KW"/>
</dbReference>
<name>A0A090D1B0_9BACT</name>
<evidence type="ECO:0000313" key="5">
    <source>
        <dbReference type="Proteomes" id="UP000031552"/>
    </source>
</evidence>
<reference evidence="4" key="1">
    <citation type="submission" date="2013-12" db="EMBL/GenBank/DDBJ databases">
        <authorList>
            <person name="Linke B."/>
        </authorList>
    </citation>
    <scope>NUCLEOTIDE SEQUENCE [LARGE SCALE GENOMIC DNA]</scope>
    <source>
        <strain evidence="4">CRIB-18</strain>
    </source>
</reference>
<proteinExistence type="inferred from homology"/>
<reference evidence="4" key="2">
    <citation type="submission" date="2014-09" db="EMBL/GenBank/DDBJ databases">
        <title>Criblamydia sequanensis harbors a mega-plasmid encoding arsenite resistance.</title>
        <authorList>
            <person name="Bertelli C."/>
            <person name="Goesmann A."/>
            <person name="Greub G."/>
        </authorList>
    </citation>
    <scope>NUCLEOTIDE SEQUENCE [LARGE SCALE GENOMIC DNA]</scope>
    <source>
        <strain evidence="4">CRIB-18</strain>
    </source>
</reference>
<gene>
    <name evidence="4" type="ORF">CSEC_0872</name>
</gene>
<accession>A0A090D1B0</accession>
<sequence>MLSKVVFSLNLALIFLGKLDACSRIFWDNPINKVAARTMDLYFDEKPLFTLFPRGTPRTGEAGQNSLKWTSKYGTLVITGLEGKLASEGLNEKGLSAHLLYLHDTEYEKRDDRPGISNGIWIQYLLDNFSTVDEAVQSLNEFQVVPTEIIGRKWPVHVSLEDKTGNSAIIEYVKGKIVVHVGPQFTVMTNEPPYELQLKNLNRYRYFGGDLPLPGDIDSVSRFVRCSAFLKTLTEPKSIEDSIGVIFSVIRTVQVPYGAKDTSSNQTEDSWTTRWVSATDVTNLTYYFNSTSLPNIFWVDLQKLNFSKGQPIKSIDVQNSKFVGDISSQFMN</sequence>